<dbReference type="PANTHER" id="PTHR43689:SF8">
    <property type="entry name" value="ALPHA_BETA-HYDROLASES SUPERFAMILY PROTEIN"/>
    <property type="match status" value="1"/>
</dbReference>
<dbReference type="OrthoDB" id="63519at2"/>
<reference evidence="3 4" key="1">
    <citation type="submission" date="2018-12" db="EMBL/GenBank/DDBJ databases">
        <title>Draft genome sequence of Embleya hyalina NBRC 13850T.</title>
        <authorList>
            <person name="Komaki H."/>
            <person name="Hosoyama A."/>
            <person name="Kimura A."/>
            <person name="Ichikawa N."/>
            <person name="Tamura T."/>
        </authorList>
    </citation>
    <scope>NUCLEOTIDE SEQUENCE [LARGE SCALE GENOMIC DNA]</scope>
    <source>
        <strain evidence="3 4">NBRC 13850</strain>
    </source>
</reference>
<name>A0A401YTC2_9ACTN</name>
<evidence type="ECO:0000313" key="3">
    <source>
        <dbReference type="EMBL" id="GCD97819.1"/>
    </source>
</evidence>
<dbReference type="GO" id="GO:0016787">
    <property type="term" value="F:hydrolase activity"/>
    <property type="evidence" value="ECO:0007669"/>
    <property type="project" value="UniProtKB-KW"/>
</dbReference>
<evidence type="ECO:0000313" key="4">
    <source>
        <dbReference type="Proteomes" id="UP000286931"/>
    </source>
</evidence>
<dbReference type="RefSeq" id="WP_126639770.1">
    <property type="nucleotide sequence ID" value="NZ_BIFH01000025.1"/>
</dbReference>
<proteinExistence type="predicted"/>
<feature type="domain" description="AB hydrolase-1" evidence="2">
    <location>
        <begin position="53"/>
        <end position="183"/>
    </location>
</feature>
<evidence type="ECO:0000259" key="2">
    <source>
        <dbReference type="Pfam" id="PF00561"/>
    </source>
</evidence>
<dbReference type="Pfam" id="PF00561">
    <property type="entry name" value="Abhydrolase_1"/>
    <property type="match status" value="1"/>
</dbReference>
<dbReference type="InterPro" id="IPR000073">
    <property type="entry name" value="AB_hydrolase_1"/>
</dbReference>
<feature type="region of interest" description="Disordered" evidence="1">
    <location>
        <begin position="1"/>
        <end position="23"/>
    </location>
</feature>
<dbReference type="PANTHER" id="PTHR43689">
    <property type="entry name" value="HYDROLASE"/>
    <property type="match status" value="1"/>
</dbReference>
<dbReference type="AlphaFoldDB" id="A0A401YTC2"/>
<dbReference type="Gene3D" id="3.40.50.1820">
    <property type="entry name" value="alpha/beta hydrolase"/>
    <property type="match status" value="1"/>
</dbReference>
<evidence type="ECO:0000256" key="1">
    <source>
        <dbReference type="SAM" id="MobiDB-lite"/>
    </source>
</evidence>
<keyword evidence="3" id="KW-0378">Hydrolase</keyword>
<gene>
    <name evidence="3" type="ORF">EHYA_05516</name>
</gene>
<keyword evidence="4" id="KW-1185">Reference proteome</keyword>
<comment type="caution">
    <text evidence="3">The sequence shown here is derived from an EMBL/GenBank/DDBJ whole genome shotgun (WGS) entry which is preliminary data.</text>
</comment>
<dbReference type="Proteomes" id="UP000286931">
    <property type="component" value="Unassembled WGS sequence"/>
</dbReference>
<dbReference type="InterPro" id="IPR029058">
    <property type="entry name" value="AB_hydrolase_fold"/>
</dbReference>
<protein>
    <submittedName>
        <fullName evidence="3">Alpha/beta hydrolase</fullName>
    </submittedName>
</protein>
<dbReference type="EMBL" id="BIFH01000025">
    <property type="protein sequence ID" value="GCD97819.1"/>
    <property type="molecule type" value="Genomic_DNA"/>
</dbReference>
<organism evidence="3 4">
    <name type="scientific">Embleya hyalina</name>
    <dbReference type="NCBI Taxonomy" id="516124"/>
    <lineage>
        <taxon>Bacteria</taxon>
        <taxon>Bacillati</taxon>
        <taxon>Actinomycetota</taxon>
        <taxon>Actinomycetes</taxon>
        <taxon>Kitasatosporales</taxon>
        <taxon>Streptomycetaceae</taxon>
        <taxon>Embleya</taxon>
    </lineage>
</organism>
<sequence>MTVHVTVWDDRDRGGGNRGPTAPAVPVVPVLPKTAAAPALFVHNIFTWGSDPTYGFAAQRPLADSRRLLLMDRRGYGDSPDTARSDFDVDAEDVVEILGDETFAAGLGGAHLVGHGNGAVAALIAAARRPDLVRSLALVQPSAFTAAAHHPIVADLLDRVRDGAPGIPDGVTPEQYLRASTEGLGMAMPEPTSRRLRAVATSMGERPVWEAEIPLEAIRDAAPPVLVICGTWEHAPAAYREHVGLPLVAVAESLTDSLGGDLLRVPGYYPHTQEPAVVNAALRKFWGRPVCAGPH</sequence>
<accession>A0A401YTC2</accession>
<dbReference type="SUPFAM" id="SSF53474">
    <property type="entry name" value="alpha/beta-Hydrolases"/>
    <property type="match status" value="1"/>
</dbReference>